<feature type="chain" id="PRO_5006588473" evidence="3">
    <location>
        <begin position="20"/>
        <end position="700"/>
    </location>
</feature>
<keyword evidence="5" id="KW-1185">Reference proteome</keyword>
<evidence type="ECO:0000256" key="1">
    <source>
        <dbReference type="ARBA" id="ARBA00022737"/>
    </source>
</evidence>
<dbReference type="InterPro" id="IPR011042">
    <property type="entry name" value="6-blade_b-propeller_TolB-like"/>
</dbReference>
<dbReference type="PANTHER" id="PTHR46388:SF2">
    <property type="entry name" value="NHL REPEAT-CONTAINING PROTEIN 2"/>
    <property type="match status" value="1"/>
</dbReference>
<evidence type="ECO:0000256" key="2">
    <source>
        <dbReference type="PROSITE-ProRule" id="PRU00504"/>
    </source>
</evidence>
<proteinExistence type="predicted"/>
<dbReference type="KEGG" id="sacz:AOT14_02550"/>
<dbReference type="Pfam" id="PF01436">
    <property type="entry name" value="NHL"/>
    <property type="match status" value="3"/>
</dbReference>
<organism evidence="4 5">
    <name type="scientific">Stenotrophomonas acidaminiphila</name>
    <dbReference type="NCBI Taxonomy" id="128780"/>
    <lineage>
        <taxon>Bacteria</taxon>
        <taxon>Pseudomonadati</taxon>
        <taxon>Pseudomonadota</taxon>
        <taxon>Gammaproteobacteria</taxon>
        <taxon>Lysobacterales</taxon>
        <taxon>Lysobacteraceae</taxon>
        <taxon>Stenotrophomonas</taxon>
    </lineage>
</organism>
<dbReference type="PATRIC" id="fig|128780.6.peg.261"/>
<dbReference type="InterPro" id="IPR001258">
    <property type="entry name" value="NHL_repeat"/>
</dbReference>
<dbReference type="PROSITE" id="PS51125">
    <property type="entry name" value="NHL"/>
    <property type="match status" value="2"/>
</dbReference>
<accession>A0A0S1AV99</accession>
<keyword evidence="3" id="KW-0732">Signal</keyword>
<dbReference type="Proteomes" id="UP000061010">
    <property type="component" value="Chromosome"/>
</dbReference>
<keyword evidence="1" id="KW-0677">Repeat</keyword>
<evidence type="ECO:0000313" key="5">
    <source>
        <dbReference type="Proteomes" id="UP000061010"/>
    </source>
</evidence>
<feature type="repeat" description="NHL" evidence="2">
    <location>
        <begin position="108"/>
        <end position="150"/>
    </location>
</feature>
<dbReference type="OrthoDB" id="9774579at2"/>
<reference evidence="4 5" key="1">
    <citation type="journal article" date="2015" name="Genome Announc.">
        <title>Complete Genome Sequencing of Stenotrophomonas acidaminiphila ZAC14D2_NAIMI4_2, a Multidrug-Resistant Strain Isolated from Sediments of a Polluted River in Mexico, Uncovers New Antibiotic Resistance Genes and a Novel Class-II Lasso Peptide Biosynthesis Gene Cluster.</title>
        <authorList>
            <person name="Vinuesa P."/>
            <person name="Ochoa-Sanchez L.E."/>
        </authorList>
    </citation>
    <scope>NUCLEOTIDE SEQUENCE [LARGE SCALE GENOMIC DNA]</scope>
    <source>
        <strain evidence="4 5">ZAC14D2_NAIMI4_2</strain>
    </source>
</reference>
<dbReference type="AlphaFoldDB" id="A0A0S1AV99"/>
<feature type="signal peptide" evidence="3">
    <location>
        <begin position="1"/>
        <end position="19"/>
    </location>
</feature>
<sequence length="700" mass="74533" precursor="true">MGRRHWVMVVAALTGSALAASYLWAPGAPYALVPAPTPLGWRAQVDLLGGDGIEGDAMGPDRRTRFSDPWGVALDAGGTLYVADAGANNRILYRWLDGDFHVLAGGREGFADGRGAAAAFHTPSGLALDRHGNLYVADTGNHAIRKVTPRGEVSTLAGDGVAGFADGIGRQARFDGPMGVAVDAAGRVYVADTWNDRIRVIEPGGRVWTLAGGDRPGWADGQGGAARFDTPTDIRLAADGTLWVADLYNDALRTVDASGRVATRIGGPDGQRVLWGPMTLALTHDGVAYVGERTTGRVVQVSPAGHVVAVAGDAQRFARPAGIALAPDGSLLLGDADGYRIHHLRPPVAGAAVADAPVGPSMDNPLPRNQGRWPLAPQQGWHEVVGTLGEVRGNFSGESRHHLHGGFDVRGDVGQTVLAIAAAKVSSPAATWSLGGQAEGLSLDTVDYIHMKVGRDPSNRPLDPVRFQQVRDEDGRLVRVRVRRGTRFDPGDALGSINSQAHVHLVVGPSGYERNAVRLGFANYADHVPPRIDDIALLDAGGQRLRERRDGRLLVPRDGGNLQLVVEAWDQVDDNLPRRRLGLYALGYQILDAAGRPLPGHEQPRMNIEFNRMPPQSEAVKVAYAEDSGITVHGSAVTRFRYVLTNTVRDGSLARGRLQVGDLPDGDYIVRILARDHSGNEATMGRDLHVRLLSGATAAE</sequence>
<gene>
    <name evidence="4" type="ORF">AOT14_02550</name>
</gene>
<dbReference type="PANTHER" id="PTHR46388">
    <property type="entry name" value="NHL REPEAT-CONTAINING PROTEIN 2"/>
    <property type="match status" value="1"/>
</dbReference>
<dbReference type="EMBL" id="CP012900">
    <property type="protein sequence ID" value="ALJ26716.1"/>
    <property type="molecule type" value="Genomic_DNA"/>
</dbReference>
<protein>
    <submittedName>
        <fullName evidence="4">Gluconolaconase</fullName>
    </submittedName>
</protein>
<dbReference type="SUPFAM" id="SSF101898">
    <property type="entry name" value="NHL repeat"/>
    <property type="match status" value="1"/>
</dbReference>
<dbReference type="Gene3D" id="2.120.10.30">
    <property type="entry name" value="TolB, C-terminal domain"/>
    <property type="match status" value="3"/>
</dbReference>
<evidence type="ECO:0000256" key="3">
    <source>
        <dbReference type="SAM" id="SignalP"/>
    </source>
</evidence>
<name>A0A0S1AV99_9GAMM</name>
<feature type="repeat" description="NHL" evidence="2">
    <location>
        <begin position="162"/>
        <end position="204"/>
    </location>
</feature>
<evidence type="ECO:0000313" key="4">
    <source>
        <dbReference type="EMBL" id="ALJ26716.1"/>
    </source>
</evidence>